<dbReference type="PROSITE" id="PS50082">
    <property type="entry name" value="WD_REPEATS_2"/>
    <property type="match status" value="1"/>
</dbReference>
<feature type="compositionally biased region" description="Basic and acidic residues" evidence="4">
    <location>
        <begin position="104"/>
        <end position="119"/>
    </location>
</feature>
<feature type="compositionally biased region" description="Low complexity" evidence="4">
    <location>
        <begin position="77"/>
        <end position="89"/>
    </location>
</feature>
<sequence>MKDGEGWDYNELKTSFQHCDRGRTGFIGNKEVNWRDLSRFLEKALSVVALGNSLRSEEKVSSKNCSRTIAAVKKHNSSLTTSTETQTSSDGNVGSLGRCSSKHNKSDFQRSPETKEPDPVKLTLRGRNIYLYPPDGYLDMDTSPHPPEEKLQLEWVELVYFTAAVVVLYDVSSHRQRHYTEHTDDIKSLCVHPDGVTVASGQVKGRGDDAKPHIRVWDSSSLETIYVIGVDYFEDAVFALAFSNKRSQGAYLASVEDNEYHTVTVWDWTRKKKIASARGNMDQVLAVSFSPFDSHQFVMCGKQHVSFWQLEDNKLKQSRGRMSKNHRPKYVSCIAFSTNGDVITGDTDGAICIWPEESNQVAEELGVRNAHSGSVYALLVLPNGVVLSGGGGESTVRAWSRGPKLVPTNVELKMPRDVSGVRCLALGNADHQQLYIGTVDNNIWCTSLAVGSDSPLVGAGAKLVKIMEVSNQVKLQAHESSNV</sequence>
<keyword evidence="2" id="KW-0677">Repeat</keyword>
<keyword evidence="7" id="KW-1185">Reference proteome</keyword>
<evidence type="ECO:0000256" key="1">
    <source>
        <dbReference type="ARBA" id="ARBA00022574"/>
    </source>
</evidence>
<dbReference type="SMART" id="SM00320">
    <property type="entry name" value="WD40"/>
    <property type="match status" value="5"/>
</dbReference>
<gene>
    <name evidence="6" type="ORF">OS493_003826</name>
</gene>
<dbReference type="SUPFAM" id="SSF50978">
    <property type="entry name" value="WD40 repeat-like"/>
    <property type="match status" value="1"/>
</dbReference>
<dbReference type="InterPro" id="IPR050630">
    <property type="entry name" value="WD_repeat_EMAP"/>
</dbReference>
<evidence type="ECO:0000256" key="2">
    <source>
        <dbReference type="ARBA" id="ARBA00022737"/>
    </source>
</evidence>
<dbReference type="Pfam" id="PF23409">
    <property type="entry name" value="Beta-prop_EML"/>
    <property type="match status" value="1"/>
</dbReference>
<accession>A0A9X0A6A7</accession>
<dbReference type="InterPro" id="IPR036322">
    <property type="entry name" value="WD40_repeat_dom_sf"/>
</dbReference>
<name>A0A9X0A6A7_9CNID</name>
<keyword evidence="1 3" id="KW-0853">WD repeat</keyword>
<evidence type="ECO:0000313" key="7">
    <source>
        <dbReference type="Proteomes" id="UP001163046"/>
    </source>
</evidence>
<dbReference type="InterPro" id="IPR055439">
    <property type="entry name" value="Beta-prop_EML_1st"/>
</dbReference>
<dbReference type="GO" id="GO:0072686">
    <property type="term" value="C:mitotic spindle"/>
    <property type="evidence" value="ECO:0007669"/>
    <property type="project" value="TreeGrafter"/>
</dbReference>
<dbReference type="InterPro" id="IPR015943">
    <property type="entry name" value="WD40/YVTN_repeat-like_dom_sf"/>
</dbReference>
<comment type="caution">
    <text evidence="6">The sequence shown here is derived from an EMBL/GenBank/DDBJ whole genome shotgun (WGS) entry which is preliminary data.</text>
</comment>
<dbReference type="EMBL" id="MU825397">
    <property type="protein sequence ID" value="KAJ7394147.1"/>
    <property type="molecule type" value="Genomic_DNA"/>
</dbReference>
<evidence type="ECO:0000256" key="4">
    <source>
        <dbReference type="SAM" id="MobiDB-lite"/>
    </source>
</evidence>
<feature type="region of interest" description="Disordered" evidence="4">
    <location>
        <begin position="74"/>
        <end position="120"/>
    </location>
</feature>
<dbReference type="Gene3D" id="2.130.10.10">
    <property type="entry name" value="YVTN repeat-like/Quinoprotein amine dehydrogenase"/>
    <property type="match status" value="1"/>
</dbReference>
<dbReference type="PANTHER" id="PTHR13720:SF50">
    <property type="entry name" value="ECHINODERM MICROTUBULE-ASSOCIATED PROTEIN-LIKE 2"/>
    <property type="match status" value="1"/>
</dbReference>
<proteinExistence type="predicted"/>
<dbReference type="OrthoDB" id="47802at2759"/>
<dbReference type="Proteomes" id="UP001163046">
    <property type="component" value="Unassembled WGS sequence"/>
</dbReference>
<evidence type="ECO:0000259" key="5">
    <source>
        <dbReference type="Pfam" id="PF23409"/>
    </source>
</evidence>
<dbReference type="AlphaFoldDB" id="A0A9X0A6A7"/>
<dbReference type="GO" id="GO:0000226">
    <property type="term" value="P:microtubule cytoskeleton organization"/>
    <property type="evidence" value="ECO:0007669"/>
    <property type="project" value="TreeGrafter"/>
</dbReference>
<organism evidence="6 7">
    <name type="scientific">Desmophyllum pertusum</name>
    <dbReference type="NCBI Taxonomy" id="174260"/>
    <lineage>
        <taxon>Eukaryota</taxon>
        <taxon>Metazoa</taxon>
        <taxon>Cnidaria</taxon>
        <taxon>Anthozoa</taxon>
        <taxon>Hexacorallia</taxon>
        <taxon>Scleractinia</taxon>
        <taxon>Caryophylliina</taxon>
        <taxon>Caryophylliidae</taxon>
        <taxon>Desmophyllum</taxon>
    </lineage>
</organism>
<feature type="repeat" description="WD" evidence="3">
    <location>
        <begin position="368"/>
        <end position="400"/>
    </location>
</feature>
<evidence type="ECO:0000256" key="3">
    <source>
        <dbReference type="PROSITE-ProRule" id="PRU00221"/>
    </source>
</evidence>
<dbReference type="InterPro" id="IPR001680">
    <property type="entry name" value="WD40_rpt"/>
</dbReference>
<protein>
    <recommendedName>
        <fullName evidence="5">EML-like first beta-propeller domain-containing protein</fullName>
    </recommendedName>
</protein>
<dbReference type="PANTHER" id="PTHR13720">
    <property type="entry name" value="WD-40 REPEAT PROTEIN"/>
    <property type="match status" value="1"/>
</dbReference>
<reference evidence="6" key="1">
    <citation type="submission" date="2023-01" db="EMBL/GenBank/DDBJ databases">
        <title>Genome assembly of the deep-sea coral Lophelia pertusa.</title>
        <authorList>
            <person name="Herrera S."/>
            <person name="Cordes E."/>
        </authorList>
    </citation>
    <scope>NUCLEOTIDE SEQUENCE</scope>
    <source>
        <strain evidence="6">USNM1676648</strain>
        <tissue evidence="6">Polyp</tissue>
    </source>
</reference>
<dbReference type="GO" id="GO:0008017">
    <property type="term" value="F:microtubule binding"/>
    <property type="evidence" value="ECO:0007669"/>
    <property type="project" value="TreeGrafter"/>
</dbReference>
<feature type="domain" description="EML-like first beta-propeller" evidence="5">
    <location>
        <begin position="175"/>
        <end position="444"/>
    </location>
</feature>
<evidence type="ECO:0000313" key="6">
    <source>
        <dbReference type="EMBL" id="KAJ7394147.1"/>
    </source>
</evidence>